<dbReference type="AlphaFoldDB" id="A0A6A1UFT8"/>
<protein>
    <recommendedName>
        <fullName evidence="15">DUF21 domain-containing protein, chloroplastic</fullName>
    </recommendedName>
</protein>
<dbReference type="SUPFAM" id="SSF56176">
    <property type="entry name" value="FAD-binding/transporter-associated domain-like"/>
    <property type="match status" value="1"/>
</dbReference>
<dbReference type="Proteomes" id="UP000516437">
    <property type="component" value="Unassembled WGS sequence"/>
</dbReference>
<organism evidence="13 14">
    <name type="scientific">Morella rubra</name>
    <name type="common">Chinese bayberry</name>
    <dbReference type="NCBI Taxonomy" id="262757"/>
    <lineage>
        <taxon>Eukaryota</taxon>
        <taxon>Viridiplantae</taxon>
        <taxon>Streptophyta</taxon>
        <taxon>Embryophyta</taxon>
        <taxon>Tracheophyta</taxon>
        <taxon>Spermatophyta</taxon>
        <taxon>Magnoliopsida</taxon>
        <taxon>eudicotyledons</taxon>
        <taxon>Gunneridae</taxon>
        <taxon>Pentapetalae</taxon>
        <taxon>rosids</taxon>
        <taxon>fabids</taxon>
        <taxon>Fagales</taxon>
        <taxon>Myricaceae</taxon>
        <taxon>Morella</taxon>
    </lineage>
</organism>
<evidence type="ECO:0000256" key="10">
    <source>
        <dbReference type="SAM" id="Phobius"/>
    </source>
</evidence>
<dbReference type="PROSITE" id="PS51371">
    <property type="entry name" value="CBS"/>
    <property type="match status" value="2"/>
</dbReference>
<feature type="compositionally biased region" description="Acidic residues" evidence="9">
    <location>
        <begin position="543"/>
        <end position="553"/>
    </location>
</feature>
<dbReference type="Pfam" id="PF03471">
    <property type="entry name" value="CorC_HlyC"/>
    <property type="match status" value="1"/>
</dbReference>
<keyword evidence="2 8" id="KW-0812">Transmembrane</keyword>
<sequence length="578" mass="64499">MVCGVLVFGCRRVFAMEGVTNAGYGVIGQSILLLRNAWPKTLQVLRVFKEQGLILAALLGLSAFFSMAETSITTLWPWKVRELAEKEPENGVFRKLRSDVTRFLTTILIGTTVVNIGATALVTEAATAIFGEAGVSAATGVMTVAILLLTEITPKSIAVHNATEVARFVVRPVAWLSLVLYPVGRVVTFLSMGMLKLLGLKGRSEPYVTEEELKLMLRGAELSGAIEEEEQKDREGKREEISVPSGFSYTTSLAPDMIENVLEIKDTYVREVMTPLVDVVAIDASATLVDFNSLWVTHQYSRVPVFEQRVDNIVGIAYAMDLLDYVQKGELLESTTAGDLAHKPAYFVPDSMSVWNLLREFRIRKVHMAVVLNEYGGTVGIVTLEDVVEEIVGEIFDENDSKEEIQKKTGYIVMRAEGIFDVDANTSIDQLSEDLNIKMPEGHQYETVSGFICEAFGYIPRTGESIKVVLEKADREENDEESKSDHQDQKEKHQIFKLEILAGNARKVSAARLERINNDDTMLETKEVTRLFPKIMKRRWSGDEDSDGAEYDQDSFPKKLEDGLSKEHEEDDDSNSRN</sequence>
<dbReference type="GO" id="GO:0016020">
    <property type="term" value="C:membrane"/>
    <property type="evidence" value="ECO:0007669"/>
    <property type="project" value="UniProtKB-SubCell"/>
</dbReference>
<dbReference type="PANTHER" id="PTHR22777">
    <property type="entry name" value="HEMOLYSIN-RELATED"/>
    <property type="match status" value="1"/>
</dbReference>
<evidence type="ECO:0000256" key="9">
    <source>
        <dbReference type="SAM" id="MobiDB-lite"/>
    </source>
</evidence>
<dbReference type="InterPro" id="IPR036318">
    <property type="entry name" value="FAD-bd_PCMH-like_sf"/>
</dbReference>
<feature type="transmembrane region" description="Helical" evidence="10">
    <location>
        <begin position="128"/>
        <end position="152"/>
    </location>
</feature>
<dbReference type="InterPro" id="IPR016169">
    <property type="entry name" value="FAD-bd_PCMH_sub2"/>
</dbReference>
<comment type="caution">
    <text evidence="13">The sequence shown here is derived from an EMBL/GenBank/DDBJ whole genome shotgun (WGS) entry which is preliminary data.</text>
</comment>
<dbReference type="FunFam" id="3.10.580.10:FF:000002">
    <property type="entry name" value="Magnesium/cobalt efflux protein CorC"/>
    <property type="match status" value="1"/>
</dbReference>
<dbReference type="InterPro" id="IPR000644">
    <property type="entry name" value="CBS_dom"/>
</dbReference>
<evidence type="ECO:0008006" key="15">
    <source>
        <dbReference type="Google" id="ProtNLM"/>
    </source>
</evidence>
<evidence type="ECO:0000259" key="12">
    <source>
        <dbReference type="PROSITE" id="PS51846"/>
    </source>
</evidence>
<reference evidence="13 14" key="1">
    <citation type="journal article" date="2019" name="Plant Biotechnol. J.">
        <title>The red bayberry genome and genetic basis of sex determination.</title>
        <authorList>
            <person name="Jia H.M."/>
            <person name="Jia H.J."/>
            <person name="Cai Q.L."/>
            <person name="Wang Y."/>
            <person name="Zhao H.B."/>
            <person name="Yang W.F."/>
            <person name="Wang G.Y."/>
            <person name="Li Y.H."/>
            <person name="Zhan D.L."/>
            <person name="Shen Y.T."/>
            <person name="Niu Q.F."/>
            <person name="Chang L."/>
            <person name="Qiu J."/>
            <person name="Zhao L."/>
            <person name="Xie H.B."/>
            <person name="Fu W.Y."/>
            <person name="Jin J."/>
            <person name="Li X.W."/>
            <person name="Jiao Y."/>
            <person name="Zhou C.C."/>
            <person name="Tu T."/>
            <person name="Chai C.Y."/>
            <person name="Gao J.L."/>
            <person name="Fan L.J."/>
            <person name="van de Weg E."/>
            <person name="Wang J.Y."/>
            <person name="Gao Z.S."/>
        </authorList>
    </citation>
    <scope>NUCLEOTIDE SEQUENCE [LARGE SCALE GENOMIC DNA]</scope>
    <source>
        <tissue evidence="13">Leaves</tissue>
    </source>
</reference>
<dbReference type="Pfam" id="PF01595">
    <property type="entry name" value="CNNM"/>
    <property type="match status" value="1"/>
</dbReference>
<comment type="subcellular location">
    <subcellularLocation>
        <location evidence="1">Membrane</location>
        <topology evidence="1">Multi-pass membrane protein</topology>
    </subcellularLocation>
</comment>
<dbReference type="Gene3D" id="3.30.465.10">
    <property type="match status" value="1"/>
</dbReference>
<keyword evidence="4 8" id="KW-1133">Transmembrane helix</keyword>
<feature type="transmembrane region" description="Helical" evidence="10">
    <location>
        <begin position="173"/>
        <end position="195"/>
    </location>
</feature>
<feature type="domain" description="CBS" evidence="11">
    <location>
        <begin position="273"/>
        <end position="334"/>
    </location>
</feature>
<keyword evidence="6 8" id="KW-0472">Membrane</keyword>
<keyword evidence="3" id="KW-0677">Repeat</keyword>
<dbReference type="OrthoDB" id="5353557at2759"/>
<evidence type="ECO:0000256" key="1">
    <source>
        <dbReference type="ARBA" id="ARBA00004141"/>
    </source>
</evidence>
<evidence type="ECO:0000256" key="3">
    <source>
        <dbReference type="ARBA" id="ARBA00022737"/>
    </source>
</evidence>
<feature type="compositionally biased region" description="Basic and acidic residues" evidence="9">
    <location>
        <begin position="555"/>
        <end position="578"/>
    </location>
</feature>
<evidence type="ECO:0000259" key="11">
    <source>
        <dbReference type="PROSITE" id="PS51371"/>
    </source>
</evidence>
<gene>
    <name evidence="13" type="ORF">CJ030_MR0G027301</name>
</gene>
<feature type="transmembrane region" description="Helical" evidence="10">
    <location>
        <begin position="103"/>
        <end position="122"/>
    </location>
</feature>
<keyword evidence="5 7" id="KW-0129">CBS domain</keyword>
<dbReference type="CDD" id="cd04590">
    <property type="entry name" value="CBS_pair_CorC_HlyC_assoc"/>
    <property type="match status" value="1"/>
</dbReference>
<name>A0A6A1UFT8_9ROSI</name>
<proteinExistence type="predicted"/>
<feature type="region of interest" description="Disordered" evidence="9">
    <location>
        <begin position="473"/>
        <end position="492"/>
    </location>
</feature>
<feature type="region of interest" description="Disordered" evidence="9">
    <location>
        <begin position="537"/>
        <end position="578"/>
    </location>
</feature>
<dbReference type="InterPro" id="IPR002550">
    <property type="entry name" value="CNNM"/>
</dbReference>
<evidence type="ECO:0000256" key="6">
    <source>
        <dbReference type="ARBA" id="ARBA00023136"/>
    </source>
</evidence>
<feature type="transmembrane region" description="Helical" evidence="10">
    <location>
        <begin position="53"/>
        <end position="76"/>
    </location>
</feature>
<dbReference type="SMART" id="SM01091">
    <property type="entry name" value="CorC_HlyC"/>
    <property type="match status" value="1"/>
</dbReference>
<feature type="domain" description="CNNM transmembrane" evidence="12">
    <location>
        <begin position="44"/>
        <end position="230"/>
    </location>
</feature>
<dbReference type="InterPro" id="IPR044751">
    <property type="entry name" value="Ion_transp-like_CBS"/>
</dbReference>
<evidence type="ECO:0000256" key="7">
    <source>
        <dbReference type="PROSITE-ProRule" id="PRU00703"/>
    </source>
</evidence>
<dbReference type="InterPro" id="IPR005170">
    <property type="entry name" value="Transptr-assoc_dom"/>
</dbReference>
<accession>A0A6A1UFT8</accession>
<dbReference type="Gene3D" id="3.10.580.10">
    <property type="entry name" value="CBS-domain"/>
    <property type="match status" value="1"/>
</dbReference>
<dbReference type="PANTHER" id="PTHR22777:SF17">
    <property type="entry name" value="UPF0053 PROTEIN SLL0260"/>
    <property type="match status" value="1"/>
</dbReference>
<dbReference type="EMBL" id="RXIC02000495">
    <property type="protein sequence ID" value="KAB1199133.1"/>
    <property type="molecule type" value="Genomic_DNA"/>
</dbReference>
<keyword evidence="14" id="KW-1185">Reference proteome</keyword>
<evidence type="ECO:0000256" key="8">
    <source>
        <dbReference type="PROSITE-ProRule" id="PRU01193"/>
    </source>
</evidence>
<feature type="domain" description="CBS" evidence="11">
    <location>
        <begin position="341"/>
        <end position="398"/>
    </location>
</feature>
<evidence type="ECO:0000256" key="4">
    <source>
        <dbReference type="ARBA" id="ARBA00022989"/>
    </source>
</evidence>
<dbReference type="PROSITE" id="PS51846">
    <property type="entry name" value="CNNM"/>
    <property type="match status" value="1"/>
</dbReference>
<dbReference type="SMART" id="SM00116">
    <property type="entry name" value="CBS"/>
    <property type="match status" value="2"/>
</dbReference>
<evidence type="ECO:0000313" key="13">
    <source>
        <dbReference type="EMBL" id="KAB1199133.1"/>
    </source>
</evidence>
<evidence type="ECO:0000256" key="5">
    <source>
        <dbReference type="ARBA" id="ARBA00023122"/>
    </source>
</evidence>
<dbReference type="GO" id="GO:0050660">
    <property type="term" value="F:flavin adenine dinucleotide binding"/>
    <property type="evidence" value="ECO:0007669"/>
    <property type="project" value="InterPro"/>
</dbReference>
<dbReference type="Pfam" id="PF00571">
    <property type="entry name" value="CBS"/>
    <property type="match status" value="2"/>
</dbReference>
<evidence type="ECO:0000313" key="14">
    <source>
        <dbReference type="Proteomes" id="UP000516437"/>
    </source>
</evidence>
<dbReference type="SUPFAM" id="SSF54631">
    <property type="entry name" value="CBS-domain pair"/>
    <property type="match status" value="1"/>
</dbReference>
<evidence type="ECO:0000256" key="2">
    <source>
        <dbReference type="ARBA" id="ARBA00022692"/>
    </source>
</evidence>
<dbReference type="InterPro" id="IPR046342">
    <property type="entry name" value="CBS_dom_sf"/>
</dbReference>